<proteinExistence type="predicted"/>
<evidence type="ECO:0000313" key="2">
    <source>
        <dbReference type="Proteomes" id="UP001603857"/>
    </source>
</evidence>
<dbReference type="EMBL" id="JBGMDY010000002">
    <property type="protein sequence ID" value="KAL2344722.1"/>
    <property type="molecule type" value="Genomic_DNA"/>
</dbReference>
<dbReference type="PRINTS" id="PR01713">
    <property type="entry name" value="NUCEPIMERASE"/>
</dbReference>
<reference evidence="1 2" key="1">
    <citation type="submission" date="2024-08" db="EMBL/GenBank/DDBJ databases">
        <title>Insights into the chromosomal genome structure of Flemingia macrophylla.</title>
        <authorList>
            <person name="Ding Y."/>
            <person name="Zhao Y."/>
            <person name="Bi W."/>
            <person name="Wu M."/>
            <person name="Zhao G."/>
            <person name="Gong Y."/>
            <person name="Li W."/>
            <person name="Zhang P."/>
        </authorList>
    </citation>
    <scope>NUCLEOTIDE SEQUENCE [LARGE SCALE GENOMIC DNA]</scope>
    <source>
        <strain evidence="1">DYQJB</strain>
        <tissue evidence="1">Leaf</tissue>
    </source>
</reference>
<dbReference type="Proteomes" id="UP001603857">
    <property type="component" value="Unassembled WGS sequence"/>
</dbReference>
<sequence>MTLHTTPCGLKPFVALNPLFQKSRRNSPTPITIFGVSVTTKKSIGNGGKKKGLTQFRVFNLGNTSPVFVIGLVHSHFGEALVKAKKVLSIFANGDVKFTHVNISLVRRDLGLKKFVKWYLYFYLKKSSW</sequence>
<accession>A0ABD1N9D5</accession>
<evidence type="ECO:0000313" key="1">
    <source>
        <dbReference type="EMBL" id="KAL2344722.1"/>
    </source>
</evidence>
<name>A0ABD1N9D5_9FABA</name>
<comment type="caution">
    <text evidence="1">The sequence shown here is derived from an EMBL/GenBank/DDBJ whole genome shotgun (WGS) entry which is preliminary data.</text>
</comment>
<dbReference type="AlphaFoldDB" id="A0ABD1N9D5"/>
<organism evidence="1 2">
    <name type="scientific">Flemingia macrophylla</name>
    <dbReference type="NCBI Taxonomy" id="520843"/>
    <lineage>
        <taxon>Eukaryota</taxon>
        <taxon>Viridiplantae</taxon>
        <taxon>Streptophyta</taxon>
        <taxon>Embryophyta</taxon>
        <taxon>Tracheophyta</taxon>
        <taxon>Spermatophyta</taxon>
        <taxon>Magnoliopsida</taxon>
        <taxon>eudicotyledons</taxon>
        <taxon>Gunneridae</taxon>
        <taxon>Pentapetalae</taxon>
        <taxon>rosids</taxon>
        <taxon>fabids</taxon>
        <taxon>Fabales</taxon>
        <taxon>Fabaceae</taxon>
        <taxon>Papilionoideae</taxon>
        <taxon>50 kb inversion clade</taxon>
        <taxon>NPAAA clade</taxon>
        <taxon>indigoferoid/millettioid clade</taxon>
        <taxon>Phaseoleae</taxon>
        <taxon>Flemingia</taxon>
    </lineage>
</organism>
<gene>
    <name evidence="1" type="ORF">Fmac_006007</name>
</gene>
<protein>
    <submittedName>
        <fullName evidence="1">Uncharacterized protein</fullName>
    </submittedName>
</protein>
<keyword evidence="2" id="KW-1185">Reference proteome</keyword>